<dbReference type="EMBL" id="BJMN01000015">
    <property type="protein sequence ID" value="GEB57108.1"/>
    <property type="molecule type" value="Genomic_DNA"/>
</dbReference>
<feature type="compositionally biased region" description="Gly residues" evidence="1">
    <location>
        <begin position="77"/>
        <end position="88"/>
    </location>
</feature>
<proteinExistence type="predicted"/>
<keyword evidence="3" id="KW-1185">Reference proteome</keyword>
<name>A0A4Y3RJK4_9ACTN</name>
<organism evidence="2 3">
    <name type="scientific">Streptomyces gardneri</name>
    <dbReference type="NCBI Taxonomy" id="66892"/>
    <lineage>
        <taxon>Bacteria</taxon>
        <taxon>Bacillati</taxon>
        <taxon>Actinomycetota</taxon>
        <taxon>Actinomycetes</taxon>
        <taxon>Kitasatosporales</taxon>
        <taxon>Streptomycetaceae</taxon>
        <taxon>Streptomyces</taxon>
    </lineage>
</organism>
<reference evidence="2 3" key="1">
    <citation type="submission" date="2019-06" db="EMBL/GenBank/DDBJ databases">
        <title>Whole genome shotgun sequence of Streptomyces gardneri NBRC 12865.</title>
        <authorList>
            <person name="Hosoyama A."/>
            <person name="Uohara A."/>
            <person name="Ohji S."/>
            <person name="Ichikawa N."/>
        </authorList>
    </citation>
    <scope>NUCLEOTIDE SEQUENCE [LARGE SCALE GENOMIC DNA]</scope>
    <source>
        <strain evidence="2 3">NBRC 12865</strain>
    </source>
</reference>
<accession>A0A4Y3RJK4</accession>
<feature type="region of interest" description="Disordered" evidence="1">
    <location>
        <begin position="73"/>
        <end position="127"/>
    </location>
</feature>
<sequence>MVVDSSDDIVISGSSDGKYAVLCCRATGAADDSLGKSCLGIVPTDEEADGVVVAVGVDGQVVTAGPLGAAITPEGEAQGGFGTKGGGARLRHHGAEPECGPCRGGRSRRRGKYGRRPDRPRPLHIRR</sequence>
<comment type="caution">
    <text evidence="2">The sequence shown here is derived from an EMBL/GenBank/DDBJ whole genome shotgun (WGS) entry which is preliminary data.</text>
</comment>
<dbReference type="AlphaFoldDB" id="A0A4Y3RJK4"/>
<protein>
    <submittedName>
        <fullName evidence="2">Uncharacterized protein</fullName>
    </submittedName>
</protein>
<dbReference type="Proteomes" id="UP000315226">
    <property type="component" value="Unassembled WGS sequence"/>
</dbReference>
<evidence type="ECO:0000313" key="3">
    <source>
        <dbReference type="Proteomes" id="UP000315226"/>
    </source>
</evidence>
<gene>
    <name evidence="2" type="ORF">SGA01_27130</name>
</gene>
<evidence type="ECO:0000256" key="1">
    <source>
        <dbReference type="SAM" id="MobiDB-lite"/>
    </source>
</evidence>
<evidence type="ECO:0000313" key="2">
    <source>
        <dbReference type="EMBL" id="GEB57108.1"/>
    </source>
</evidence>
<feature type="compositionally biased region" description="Basic residues" evidence="1">
    <location>
        <begin position="105"/>
        <end position="114"/>
    </location>
</feature>